<dbReference type="Proteomes" id="UP000600247">
    <property type="component" value="Unassembled WGS sequence"/>
</dbReference>
<reference evidence="1 2" key="1">
    <citation type="journal article" date="2014" name="Int. J. Syst. Evol. Microbiol.">
        <title>Complete genome sequence of Corynebacterium casei LMG S-19264T (=DSM 44701T), isolated from a smear-ripened cheese.</title>
        <authorList>
            <consortium name="US DOE Joint Genome Institute (JGI-PGF)"/>
            <person name="Walter F."/>
            <person name="Albersmeier A."/>
            <person name="Kalinowski J."/>
            <person name="Ruckert C."/>
        </authorList>
    </citation>
    <scope>NUCLEOTIDE SEQUENCE [LARGE SCALE GENOMIC DNA]</scope>
    <source>
        <strain evidence="1 2">CGMCC 1.15286</strain>
    </source>
</reference>
<evidence type="ECO:0000313" key="2">
    <source>
        <dbReference type="Proteomes" id="UP000600247"/>
    </source>
</evidence>
<proteinExistence type="predicted"/>
<sequence length="75" mass="8571">MIKFGLEPFKWELAIDSVDYLLSSLQEDIDLGFRTDKDIEAIQNKAYKCETVKLSPGEDTVYNVKVGDVWLGELE</sequence>
<name>A0A917GNI0_9BACL</name>
<accession>A0A917GNI0</accession>
<protein>
    <submittedName>
        <fullName evidence="1">Uncharacterized protein</fullName>
    </submittedName>
</protein>
<dbReference type="AlphaFoldDB" id="A0A917GNI0"/>
<dbReference type="EMBL" id="BMHY01000001">
    <property type="protein sequence ID" value="GGG52719.1"/>
    <property type="molecule type" value="Genomic_DNA"/>
</dbReference>
<comment type="caution">
    <text evidence="1">The sequence shown here is derived from an EMBL/GenBank/DDBJ whole genome shotgun (WGS) entry which is preliminary data.</text>
</comment>
<keyword evidence="2" id="KW-1185">Reference proteome</keyword>
<gene>
    <name evidence="1" type="ORF">GCM10010918_01720</name>
</gene>
<organism evidence="1 2">
    <name type="scientific">Paenibacillus radicis</name>
    <name type="common">ex Gao et al. 2016</name>
    <dbReference type="NCBI Taxonomy" id="1737354"/>
    <lineage>
        <taxon>Bacteria</taxon>
        <taxon>Bacillati</taxon>
        <taxon>Bacillota</taxon>
        <taxon>Bacilli</taxon>
        <taxon>Bacillales</taxon>
        <taxon>Paenibacillaceae</taxon>
        <taxon>Paenibacillus</taxon>
    </lineage>
</organism>
<evidence type="ECO:0000313" key="1">
    <source>
        <dbReference type="EMBL" id="GGG52719.1"/>
    </source>
</evidence>